<dbReference type="Proteomes" id="UP000176665">
    <property type="component" value="Unassembled WGS sequence"/>
</dbReference>
<reference evidence="1 2" key="1">
    <citation type="journal article" date="2016" name="Nat. Commun.">
        <title>Thousands of microbial genomes shed light on interconnected biogeochemical processes in an aquifer system.</title>
        <authorList>
            <person name="Anantharaman K."/>
            <person name="Brown C.T."/>
            <person name="Hug L.A."/>
            <person name="Sharon I."/>
            <person name="Castelle C.J."/>
            <person name="Probst A.J."/>
            <person name="Thomas B.C."/>
            <person name="Singh A."/>
            <person name="Wilkins M.J."/>
            <person name="Karaoz U."/>
            <person name="Brodie E.L."/>
            <person name="Williams K.H."/>
            <person name="Hubbard S.S."/>
            <person name="Banfield J.F."/>
        </authorList>
    </citation>
    <scope>NUCLEOTIDE SEQUENCE [LARGE SCALE GENOMIC DNA]</scope>
</reference>
<accession>A0A1F5YT45</accession>
<evidence type="ECO:0000313" key="1">
    <source>
        <dbReference type="EMBL" id="OGG03388.1"/>
    </source>
</evidence>
<comment type="caution">
    <text evidence="1">The sequence shown here is derived from an EMBL/GenBank/DDBJ whole genome shotgun (WGS) entry which is preliminary data.</text>
</comment>
<protein>
    <submittedName>
        <fullName evidence="1">Uncharacterized protein</fullName>
    </submittedName>
</protein>
<evidence type="ECO:0000313" key="2">
    <source>
        <dbReference type="Proteomes" id="UP000176665"/>
    </source>
</evidence>
<dbReference type="AlphaFoldDB" id="A0A1F5YT45"/>
<proteinExistence type="predicted"/>
<dbReference type="EMBL" id="MFJA01000027">
    <property type="protein sequence ID" value="OGG03388.1"/>
    <property type="molecule type" value="Genomic_DNA"/>
</dbReference>
<organism evidence="1 2">
    <name type="scientific">Candidatus Gottesmanbacteria bacterium RBG_16_37_8</name>
    <dbReference type="NCBI Taxonomy" id="1798371"/>
    <lineage>
        <taxon>Bacteria</taxon>
        <taxon>Candidatus Gottesmaniibacteriota</taxon>
    </lineage>
</organism>
<name>A0A1F5YT45_9BACT</name>
<sequence>MKRIIFSILGIIILFGLIFVFLHQNLINIGSELADEHCIKINPLIIQRKNLYIDFMKAVMSQGTDEEFYTPFNTYFETTKKYIVEENNWLKKHKKFTSRIDFRLLLPQNMQKIADTQFIHYETEKEISQLILDELNTKDIRIQEEIHNKIVEKVKIAKEASTEYDRLWNIPRSNWDMRKYIAKIPTPKCPIENYDIPDVPDYLGINK</sequence>
<gene>
    <name evidence="1" type="ORF">A2W14_07465</name>
</gene>